<name>A0ACD4VIA2_9CAUL</name>
<keyword evidence="2" id="KW-1185">Reference proteome</keyword>
<evidence type="ECO:0000313" key="2">
    <source>
        <dbReference type="Proteomes" id="UP001302493"/>
    </source>
</evidence>
<dbReference type="Proteomes" id="UP001302493">
    <property type="component" value="Chromosome"/>
</dbReference>
<dbReference type="EMBL" id="CP119180">
    <property type="protein sequence ID" value="WOB77667.1"/>
    <property type="molecule type" value="Genomic_DNA"/>
</dbReference>
<accession>A0ACD4VIA2</accession>
<gene>
    <name evidence="1" type="ORF">PZA08_10010</name>
</gene>
<protein>
    <submittedName>
        <fullName evidence="1">DUF3072 domain-containing protein</fullName>
    </submittedName>
</protein>
<reference evidence="1" key="1">
    <citation type="submission" date="2023-03" db="EMBL/GenBank/DDBJ databases">
        <title>Genome sequence of Brevundimonas nasdae SJTX8.</title>
        <authorList>
            <person name="Liang R."/>
        </authorList>
    </citation>
    <scope>NUCLEOTIDE SEQUENCE</scope>
    <source>
        <strain evidence="1">X8</strain>
    </source>
</reference>
<proteinExistence type="predicted"/>
<organism evidence="1 2">
    <name type="scientific">Brevundimonas nasdae</name>
    <dbReference type="NCBI Taxonomy" id="172043"/>
    <lineage>
        <taxon>Bacteria</taxon>
        <taxon>Pseudomonadati</taxon>
        <taxon>Pseudomonadota</taxon>
        <taxon>Alphaproteobacteria</taxon>
        <taxon>Caulobacterales</taxon>
        <taxon>Caulobacteraceae</taxon>
        <taxon>Brevundimonas</taxon>
    </lineage>
</organism>
<sequence>MGDDESPPPEIVSRCGARLDGSIRLSTRLLKEPPQAQNITGTQEMMMTDSHNPKLEPHPNGNTEKDPSDWVTGGEAMTGAQASYLKTLSEELHAPEAFQDDLTKAEASQRIDGLKDRQSD</sequence>
<evidence type="ECO:0000313" key="1">
    <source>
        <dbReference type="EMBL" id="WOB77667.1"/>
    </source>
</evidence>